<dbReference type="InterPro" id="IPR012334">
    <property type="entry name" value="Pectin_lyas_fold"/>
</dbReference>
<sequence length="1633" mass="174991">MKKFRHFMMATAAAVIPMLMSAQTLFTCGDSTMADYATDGSTPTRGWGQYFGAFFSPDVTVINRGKGGMDVQGFYNSDAYWPAIRKQLAPGDYVLLQFAHNDEKNGGMDGPRLYEYYASKGDMQAAAAVDKRGSIPHDTYVATLRRLVEEIRATQAIPLFASSVCRMNFSGGDIRRAGRHDLGDNFSILTADGPTTGNSVPADDHSMDFRWQMEQLAKELDVPFFDLTESSRQLFVKYGDAKCHELLSDGQGSTHLSVAGAALIARQCAEMMSNAGILADKINISDAGLSISPVSGNLGEAYVGNVLTKEFTITGFGLTPESGFVTVSASDGFEVSADKSRWTSSVDISYDGGTLIGTFYVKTSLKSAGAIEGTLTATASNSSVTSQLSAVGVPIPGSGSVSLAWPLVSDDAYALDGDAVVSDMRLVGLEAKGYEGGALNLAPAGGWPAGDIDESPTRYIEFGITAPQGKILQINRVSLDAAGAGTDAMQCHASVSTQPGFGNPRTFYSPADMPDGVMNSAVSDDLVTLAPGETMLLRVYPWTKDASDTGILRISGVTFTGYVQNSVTDVTLSWPLDKGTDNPSAADTSSDAFAFTTYAVGSDLTVAGTGKPVDRTGTMYQPVVNNQSGFTDAASVTFTVRPKNGITFCPKKVSFYGTRNGTNGGKLNCLLNVDGAVTELGTNLEPVRNNDDANGRQRLFEFDVDGVVVYKNTMTLSIGIASLGNNKTVTLHDVVVEGEVSGSEVAVPAYVITAVPAIVEAGSVTVTPATATVDEDVDVTVAATENFGYRFTGWSAGGKIVSTENPYTFPAKNDINLVAEYDVLTVYPLDIKIEGGANDYMVTVSPEGHLIDGVRYYEAGTDVMLSAGGNRILTFTNWEDNTTSPEREIKMDGAKNLTATFSAADFIVGWDFHYNEPASQRAADFKAESDNSGMMSLHNENGETSSWLSRGVSRGDENGRYAARIWKVRTSRLFYEASFSAKGYTGLKVTSALSCSYNTYSRFFVQYSTDGKNYNTLGETSPGNRVWTDCEFDLPADADNADRVYVRWYPDFESQLIGSETDYDGLAITDVFVLASPVSADDNVAPRLTSCIPADNATGASVNGSIVLTYDEKIVAGAASATLNGVDVAPVISGKSAVFRYSGLAYNTTYTFSMPAGAIADRSGNPAPALNLTFTTMERVRPDARLYDAVVAADGSGDYTTVQAAIDGAPSGRVKPWLIFVKNGNYKEHVDIPASKPFMHIIGQDRDKTVVLDDRLCGGDNAVHVSVGATVVVNSNDCLFENITIENSYGHEQKNGPQALALNTSGDRTIFNNVAMLSYQDTWITPGKSAYRAYVKNSLIEGAVDFIYNSGDIYVENTTLLITRNSGGFIVAPSHGKDVKWGYVFRDCTITAPGDPSKTTVWLGRPWHNFPKTVFLNTRAEVNIPAAGWYETMGGLPAIWADWNTTDAKGNLLDLSQRRDTYYYTDRESGERVYGTAKNHLTDEEAAEYTLANVLSGSDAWQPAVKTEACEAPAPVIEGNTLSWQPVDYAICYLVTDGDNVVDITIETSVEIDSDRTEAHSYGVQAVNEFGGLSARTSPGLSGISEINAPGTLEIVAIYDIHGRRLTDTVSGVNIVCYADAAGNTCVKKLVMR</sequence>
<accession>A0A1Z2XF51</accession>
<dbReference type="SUPFAM" id="SSF52266">
    <property type="entry name" value="SGNH hydrolase"/>
    <property type="match status" value="1"/>
</dbReference>
<dbReference type="InterPro" id="IPR011050">
    <property type="entry name" value="Pectin_lyase_fold/virulence"/>
</dbReference>
<dbReference type="PANTHER" id="PTHR31321:SF57">
    <property type="entry name" value="PECTINESTERASE 53-RELATED"/>
    <property type="match status" value="1"/>
</dbReference>
<dbReference type="STRING" id="1796646.A4V02_00910"/>
<keyword evidence="11" id="KW-1185">Reference proteome</keyword>
<dbReference type="Gene3D" id="2.160.20.10">
    <property type="entry name" value="Single-stranded right-handed beta-helix, Pectin lyase-like"/>
    <property type="match status" value="1"/>
</dbReference>
<dbReference type="Gene3D" id="3.40.50.1110">
    <property type="entry name" value="SGNH hydrolase"/>
    <property type="match status" value="1"/>
</dbReference>
<dbReference type="OrthoDB" id="9804209at2"/>
<evidence type="ECO:0000259" key="8">
    <source>
        <dbReference type="Pfam" id="PF13472"/>
    </source>
</evidence>
<evidence type="ECO:0000313" key="10">
    <source>
        <dbReference type="EMBL" id="ANU62443.1"/>
    </source>
</evidence>
<evidence type="ECO:0000256" key="2">
    <source>
        <dbReference type="ARBA" id="ARBA00022729"/>
    </source>
</evidence>
<dbReference type="Pfam" id="PF01095">
    <property type="entry name" value="Pectinesterase"/>
    <property type="match status" value="1"/>
</dbReference>
<dbReference type="InterPro" id="IPR000070">
    <property type="entry name" value="Pectinesterase_cat"/>
</dbReference>
<feature type="domain" description="SbsA Ig-like" evidence="7">
    <location>
        <begin position="1082"/>
        <end position="1176"/>
    </location>
</feature>
<dbReference type="GO" id="GO:0030599">
    <property type="term" value="F:pectinesterase activity"/>
    <property type="evidence" value="ECO:0007669"/>
    <property type="project" value="InterPro"/>
</dbReference>
<evidence type="ECO:0000259" key="9">
    <source>
        <dbReference type="Pfam" id="PF18998"/>
    </source>
</evidence>
<evidence type="ECO:0000259" key="6">
    <source>
        <dbReference type="Pfam" id="PF01095"/>
    </source>
</evidence>
<dbReference type="InterPro" id="IPR044060">
    <property type="entry name" value="Bacterial_rp_domain"/>
</dbReference>
<dbReference type="GO" id="GO:0042545">
    <property type="term" value="P:cell wall modification"/>
    <property type="evidence" value="ECO:0007669"/>
    <property type="project" value="InterPro"/>
</dbReference>
<evidence type="ECO:0000256" key="3">
    <source>
        <dbReference type="ARBA" id="ARBA00022801"/>
    </source>
</evidence>
<dbReference type="GeneID" id="65535396"/>
<reference evidence="11" key="1">
    <citation type="submission" date="2016-04" db="EMBL/GenBank/DDBJ databases">
        <title>Complete Genome Sequences of Twelve Strains of a Stable Defined Moderately Diverse Mouse Microbiota 2 (sDMDMm2).</title>
        <authorList>
            <person name="Uchimura Y."/>
            <person name="Wyss M."/>
            <person name="Brugiroux S."/>
            <person name="Limenitakis J.P."/>
            <person name="Stecher B."/>
            <person name="McCoy K.D."/>
            <person name="Macpherson A.J."/>
        </authorList>
    </citation>
    <scope>NUCLEOTIDE SEQUENCE [LARGE SCALE GENOMIC DNA]</scope>
    <source>
        <strain evidence="11">YL27</strain>
    </source>
</reference>
<keyword evidence="2 5" id="KW-0732">Signal</keyword>
<organism evidence="10 11">
    <name type="scientific">Muribaculum intestinale</name>
    <dbReference type="NCBI Taxonomy" id="1796646"/>
    <lineage>
        <taxon>Bacteria</taxon>
        <taxon>Pseudomonadati</taxon>
        <taxon>Bacteroidota</taxon>
        <taxon>Bacteroidia</taxon>
        <taxon>Bacteroidales</taxon>
        <taxon>Muribaculaceae</taxon>
        <taxon>Muribaculum</taxon>
    </lineage>
</organism>
<evidence type="ECO:0000256" key="5">
    <source>
        <dbReference type="SAM" id="SignalP"/>
    </source>
</evidence>
<dbReference type="Pfam" id="PF18998">
    <property type="entry name" value="Flg_new_2"/>
    <property type="match status" value="2"/>
</dbReference>
<dbReference type="Proteomes" id="UP000186351">
    <property type="component" value="Chromosome"/>
</dbReference>
<dbReference type="EMBL" id="CP015402">
    <property type="protein sequence ID" value="ANU62443.1"/>
    <property type="molecule type" value="Genomic_DNA"/>
</dbReference>
<comment type="similarity">
    <text evidence="1">Belongs to the pectinesterase family.</text>
</comment>
<keyword evidence="4" id="KW-0063">Aspartyl esterase</keyword>
<dbReference type="KEGG" id="pary:A4V02_00910"/>
<dbReference type="InterPro" id="IPR013830">
    <property type="entry name" value="SGNH_hydro"/>
</dbReference>
<feature type="signal peptide" evidence="5">
    <location>
        <begin position="1"/>
        <end position="22"/>
    </location>
</feature>
<accession>A0A1B1S6L4</accession>
<proteinExistence type="inferred from homology"/>
<dbReference type="InterPro" id="IPR036514">
    <property type="entry name" value="SGNH_hydro_sf"/>
</dbReference>
<dbReference type="InterPro" id="IPR032812">
    <property type="entry name" value="SbsA_Ig"/>
</dbReference>
<dbReference type="RefSeq" id="WP_068959842.1">
    <property type="nucleotide sequence ID" value="NZ_CAJTAP010000008.1"/>
</dbReference>
<feature type="domain" description="Pectinesterase catalytic" evidence="6">
    <location>
        <begin position="1188"/>
        <end position="1434"/>
    </location>
</feature>
<feature type="chain" id="PRO_5008529195" description="Pectinesterase catalytic domain-containing protein" evidence="5">
    <location>
        <begin position="23"/>
        <end position="1633"/>
    </location>
</feature>
<feature type="domain" description="Bacterial repeat" evidence="9">
    <location>
        <begin position="760"/>
        <end position="821"/>
    </location>
</feature>
<dbReference type="PANTHER" id="PTHR31321">
    <property type="entry name" value="ACYL-COA THIOESTER HYDROLASE YBHC-RELATED"/>
    <property type="match status" value="1"/>
</dbReference>
<gene>
    <name evidence="10" type="ORF">A4V02_00910</name>
</gene>
<protein>
    <recommendedName>
        <fullName evidence="12">Pectinesterase catalytic domain-containing protein</fullName>
    </recommendedName>
</protein>
<dbReference type="Pfam" id="PF13205">
    <property type="entry name" value="Big_5"/>
    <property type="match status" value="1"/>
</dbReference>
<dbReference type="GO" id="GO:0009279">
    <property type="term" value="C:cell outer membrane"/>
    <property type="evidence" value="ECO:0007669"/>
    <property type="project" value="TreeGrafter"/>
</dbReference>
<feature type="domain" description="Bacterial repeat" evidence="9">
    <location>
        <begin position="840"/>
        <end position="904"/>
    </location>
</feature>
<evidence type="ECO:0000259" key="7">
    <source>
        <dbReference type="Pfam" id="PF13205"/>
    </source>
</evidence>
<name>A0A1B1S6L4_9BACT</name>
<keyword evidence="3" id="KW-0378">Hydrolase</keyword>
<evidence type="ECO:0008006" key="12">
    <source>
        <dbReference type="Google" id="ProtNLM"/>
    </source>
</evidence>
<evidence type="ECO:0000256" key="1">
    <source>
        <dbReference type="ARBA" id="ARBA00008891"/>
    </source>
</evidence>
<dbReference type="SUPFAM" id="SSF51126">
    <property type="entry name" value="Pectin lyase-like"/>
    <property type="match status" value="1"/>
</dbReference>
<evidence type="ECO:0000256" key="4">
    <source>
        <dbReference type="ARBA" id="ARBA00023085"/>
    </source>
</evidence>
<feature type="domain" description="SGNH hydrolase-type esterase" evidence="8">
    <location>
        <begin position="29"/>
        <end position="262"/>
    </location>
</feature>
<evidence type="ECO:0000313" key="11">
    <source>
        <dbReference type="Proteomes" id="UP000186351"/>
    </source>
</evidence>
<dbReference type="Pfam" id="PF13472">
    <property type="entry name" value="Lipase_GDSL_2"/>
    <property type="match status" value="1"/>
</dbReference>